<dbReference type="Pfam" id="PF20231">
    <property type="entry name" value="DUF6589"/>
    <property type="match status" value="1"/>
</dbReference>
<dbReference type="InterPro" id="IPR046496">
    <property type="entry name" value="DUF6589"/>
</dbReference>
<organism evidence="3 4">
    <name type="scientific">Antrodiella citrinella</name>
    <dbReference type="NCBI Taxonomy" id="2447956"/>
    <lineage>
        <taxon>Eukaryota</taxon>
        <taxon>Fungi</taxon>
        <taxon>Dikarya</taxon>
        <taxon>Basidiomycota</taxon>
        <taxon>Agaricomycotina</taxon>
        <taxon>Agaricomycetes</taxon>
        <taxon>Polyporales</taxon>
        <taxon>Steccherinaceae</taxon>
        <taxon>Antrodiella</taxon>
    </lineage>
</organism>
<feature type="compositionally biased region" description="Acidic residues" evidence="1">
    <location>
        <begin position="115"/>
        <end position="131"/>
    </location>
</feature>
<dbReference type="AlphaFoldDB" id="A0A4S4LWG1"/>
<evidence type="ECO:0000313" key="3">
    <source>
        <dbReference type="EMBL" id="THH16899.1"/>
    </source>
</evidence>
<reference evidence="3 4" key="1">
    <citation type="submission" date="2019-02" db="EMBL/GenBank/DDBJ databases">
        <title>Genome sequencing of the rare red list fungi Antrodiella citrinella (Flaviporus citrinellus).</title>
        <authorList>
            <person name="Buettner E."/>
            <person name="Kellner H."/>
        </authorList>
    </citation>
    <scope>NUCLEOTIDE SEQUENCE [LARGE SCALE GENOMIC DNA]</scope>
    <source>
        <strain evidence="3 4">DSM 108506</strain>
    </source>
</reference>
<keyword evidence="4" id="KW-1185">Reference proteome</keyword>
<feature type="region of interest" description="Disordered" evidence="1">
    <location>
        <begin position="629"/>
        <end position="654"/>
    </location>
</feature>
<name>A0A4S4LWG1_9APHY</name>
<evidence type="ECO:0000313" key="4">
    <source>
        <dbReference type="Proteomes" id="UP000308730"/>
    </source>
</evidence>
<comment type="caution">
    <text evidence="3">The sequence shown here is derived from an EMBL/GenBank/DDBJ whole genome shotgun (WGS) entry which is preliminary data.</text>
</comment>
<dbReference type="OrthoDB" id="2801423at2759"/>
<feature type="region of interest" description="Disordered" evidence="1">
    <location>
        <begin position="1"/>
        <end position="26"/>
    </location>
</feature>
<dbReference type="Proteomes" id="UP000308730">
    <property type="component" value="Unassembled WGS sequence"/>
</dbReference>
<feature type="domain" description="DUF6589" evidence="2">
    <location>
        <begin position="352"/>
        <end position="856"/>
    </location>
</feature>
<dbReference type="EMBL" id="SGPM01000697">
    <property type="protein sequence ID" value="THH16899.1"/>
    <property type="molecule type" value="Genomic_DNA"/>
</dbReference>
<feature type="region of interest" description="Disordered" evidence="1">
    <location>
        <begin position="85"/>
        <end position="216"/>
    </location>
</feature>
<protein>
    <recommendedName>
        <fullName evidence="2">DUF6589 domain-containing protein</fullName>
    </recommendedName>
</protein>
<gene>
    <name evidence="3" type="ORF">EUX98_g9229</name>
</gene>
<evidence type="ECO:0000256" key="1">
    <source>
        <dbReference type="SAM" id="MobiDB-lite"/>
    </source>
</evidence>
<sequence length="962" mass="108231">MIYQNKLGRPPAHHPERAQMFSSDEESSDLLYAQPAISTWAAELVAGRLIHESNKLIHEKSGLRVRASRKAIPKDAIPVATQVTVPTAPGDSLPVQPPVVSEPDTLDSASTDAAQADEEVDEEGDDPDDDERSIAVSMIGDGDLVDNEDQGMGVENDAGGQPQWNPEVPIGGTLNDGFGDEWEDVGELAQTEAAASTTSTRHTPEPQPCRKKLQASDPTVDWDLISGFSLEKLMEKYTKVAPLTVWLLFRAIRPHEPRKQGKRQNRPKWIHLKQMAAAKRAQFKNENSVRKKKREVVLDNLQAWAARRDQRIGNENKMILGTGATAVELEDLLPDALDFDAWQAKHKEGMKERESFTIEDLVDDIDVEHLKQVGVLHWLDALVFYVPALEEYRSELTKAFDFEVQKHQINPNRHSKVQPLGTNSANETTTKGMRDALFDFLEQTGITEETLKEHREVQFVSGDGKSFENIGKTKQYLSSQEGDFKSLNFVYEILELWHTKWTDLGRNTHGKWGKGAETTDPSTLGFIAKTINSPAPSDTKKPDFYPNARLMEVTVQAHMLHCWETHLNTSDLGPHFASLLVTNTLPTLTELRTIAEVLYMRYSTTTAYNLALQDQAQFKDHPCVAPKAPNLNHPAATRAVSPPSPSSEPMDIEPDRVPAESKLDLMDVDTGPGPERVEAIPNPAVLPEATATSASTSESTPSSFKGDWPLANSIILMRDGIWFLEVCRAVALGDVGRVWEVLKVWILTFSGGGNTNYVSYLLDMYCKITMETPEPMRLAVFNNWLVNLQGKPGHFLELDLMQEHFNFWLEELAQHKGKEFDEEWYRDVLSMHVYHFLRLKEEMEASVHLSPRRKTHTEPHLQNEYRETLRVFREFNLHCHHEGRDLGHHSLDDFSRGIANLGRTSKVADVIANSLRARDNVEKEITATPRAMAADPRTYMCTPMYYRNGRVLGPPDIDIDDA</sequence>
<proteinExistence type="predicted"/>
<evidence type="ECO:0000259" key="2">
    <source>
        <dbReference type="Pfam" id="PF20231"/>
    </source>
</evidence>
<feature type="compositionally biased region" description="Low complexity" evidence="1">
    <location>
        <begin position="189"/>
        <end position="200"/>
    </location>
</feature>
<accession>A0A4S4LWG1</accession>